<proteinExistence type="predicted"/>
<evidence type="ECO:0000313" key="3">
    <source>
        <dbReference type="Proteomes" id="UP000053660"/>
    </source>
</evidence>
<dbReference type="SUPFAM" id="SSF55797">
    <property type="entry name" value="PR-1-like"/>
    <property type="match status" value="1"/>
</dbReference>
<reference evidence="2 3" key="1">
    <citation type="submission" date="2014-03" db="EMBL/GenBank/DDBJ databases">
        <title>Draft genome of the hookworm Oesophagostomum dentatum.</title>
        <authorList>
            <person name="Mitreva M."/>
        </authorList>
    </citation>
    <scope>NUCLEOTIDE SEQUENCE [LARGE SCALE GENOMIC DNA]</scope>
    <source>
        <strain evidence="2 3">OD-Hann</strain>
    </source>
</reference>
<evidence type="ECO:0000313" key="2">
    <source>
        <dbReference type="EMBL" id="KHJ81300.1"/>
    </source>
</evidence>
<organism evidence="2 3">
    <name type="scientific">Oesophagostomum dentatum</name>
    <name type="common">Nodular worm</name>
    <dbReference type="NCBI Taxonomy" id="61180"/>
    <lineage>
        <taxon>Eukaryota</taxon>
        <taxon>Metazoa</taxon>
        <taxon>Ecdysozoa</taxon>
        <taxon>Nematoda</taxon>
        <taxon>Chromadorea</taxon>
        <taxon>Rhabditida</taxon>
        <taxon>Rhabditina</taxon>
        <taxon>Rhabditomorpha</taxon>
        <taxon>Strongyloidea</taxon>
        <taxon>Strongylidae</taxon>
        <taxon>Oesophagostomum</taxon>
    </lineage>
</organism>
<dbReference type="SMART" id="SM00198">
    <property type="entry name" value="SCP"/>
    <property type="match status" value="1"/>
</dbReference>
<dbReference type="CDD" id="cd05380">
    <property type="entry name" value="CAP_euk"/>
    <property type="match status" value="1"/>
</dbReference>
<accession>A0A0B1SDL0</accession>
<dbReference type="OrthoDB" id="414826at2759"/>
<dbReference type="InterPro" id="IPR014044">
    <property type="entry name" value="CAP_dom"/>
</dbReference>
<dbReference type="EMBL" id="KN591421">
    <property type="protein sequence ID" value="KHJ81300.1"/>
    <property type="molecule type" value="Genomic_DNA"/>
</dbReference>
<keyword evidence="3" id="KW-1185">Reference proteome</keyword>
<evidence type="ECO:0000259" key="1">
    <source>
        <dbReference type="SMART" id="SM00198"/>
    </source>
</evidence>
<gene>
    <name evidence="2" type="ORF">OESDEN_19014</name>
</gene>
<dbReference type="Pfam" id="PF00188">
    <property type="entry name" value="CAP"/>
    <property type="match status" value="1"/>
</dbReference>
<dbReference type="Proteomes" id="UP000053660">
    <property type="component" value="Unassembled WGS sequence"/>
</dbReference>
<protein>
    <submittedName>
        <fullName evidence="2">SCP-like protein</fullName>
    </submittedName>
</protein>
<feature type="domain" description="SCP" evidence="1">
    <location>
        <begin position="4"/>
        <end position="157"/>
    </location>
</feature>
<name>A0A0B1SDL0_OESDE</name>
<dbReference type="AlphaFoldDB" id="A0A0B1SDL0"/>
<dbReference type="Gene3D" id="3.40.33.10">
    <property type="entry name" value="CAP"/>
    <property type="match status" value="1"/>
</dbReference>
<dbReference type="InterPro" id="IPR035940">
    <property type="entry name" value="CAP_sf"/>
</dbReference>
<sequence length="190" mass="21266">MSDVVRRAFLNRHNELRSQLATGTAVNGQNGGKTRPAKNMTKLVYDCELEKAAYERARLCENFTPEDPKILKENYYSFNKNLTRPLEQYAKLATQVWWSELSRTGLNQTLNLFYTHLGISHFAKIGSDLTTKVGCGIYNCTSTINAVCLYETGLKHAYRLYAPAVKPCRECGDDKCANGLCPATVEGAKL</sequence>